<feature type="transmembrane region" description="Helical" evidence="2">
    <location>
        <begin position="30"/>
        <end position="48"/>
    </location>
</feature>
<dbReference type="RefSeq" id="WP_216522074.1">
    <property type="nucleotide sequence ID" value="NZ_JAHLPM010000025.1"/>
</dbReference>
<evidence type="ECO:0000256" key="2">
    <source>
        <dbReference type="SAM" id="Phobius"/>
    </source>
</evidence>
<keyword evidence="2" id="KW-0812">Transmembrane</keyword>
<organism evidence="4 5">
    <name type="scientific">Tissierella simiarum</name>
    <dbReference type="NCBI Taxonomy" id="2841534"/>
    <lineage>
        <taxon>Bacteria</taxon>
        <taxon>Bacillati</taxon>
        <taxon>Bacillota</taxon>
        <taxon>Tissierellia</taxon>
        <taxon>Tissierellales</taxon>
        <taxon>Tissierellaceae</taxon>
        <taxon>Tissierella</taxon>
    </lineage>
</organism>
<evidence type="ECO:0000259" key="3">
    <source>
        <dbReference type="Pfam" id="PF00892"/>
    </source>
</evidence>
<proteinExistence type="inferred from homology"/>
<evidence type="ECO:0000313" key="5">
    <source>
        <dbReference type="Proteomes" id="UP000749471"/>
    </source>
</evidence>
<feature type="domain" description="EamA" evidence="3">
    <location>
        <begin position="1"/>
        <end position="110"/>
    </location>
</feature>
<keyword evidence="2" id="KW-0472">Membrane</keyword>
<dbReference type="EMBL" id="JAHLPM010000025">
    <property type="protein sequence ID" value="MBU5440102.1"/>
    <property type="molecule type" value="Genomic_DNA"/>
</dbReference>
<name>A0ABS6EAZ1_9FIRM</name>
<accession>A0ABS6EAZ1</accession>
<sequence length="138" mass="15863">MIVCAGTLWGIIGLFSRSLSEAGLNALQIAGARCLVTAIILFFFLLLTNRKYLKIKLRDSWIFIGTGVFSIALFNVFYFICISKSTLAIASILLYTSPCFIIILSYFFSGTAHYNKRNCYNSCFCRMHVCYRNYRRWK</sequence>
<dbReference type="InterPro" id="IPR000620">
    <property type="entry name" value="EamA_dom"/>
</dbReference>
<comment type="caution">
    <text evidence="4">The sequence shown here is derived from an EMBL/GenBank/DDBJ whole genome shotgun (WGS) entry which is preliminary data.</text>
</comment>
<reference evidence="4 5" key="1">
    <citation type="submission" date="2021-06" db="EMBL/GenBank/DDBJ databases">
        <authorList>
            <person name="Sun Q."/>
            <person name="Li D."/>
        </authorList>
    </citation>
    <scope>NUCLEOTIDE SEQUENCE [LARGE SCALE GENOMIC DNA]</scope>
    <source>
        <strain evidence="4 5">MSJ-40</strain>
    </source>
</reference>
<keyword evidence="2" id="KW-1133">Transmembrane helix</keyword>
<dbReference type="Pfam" id="PF00892">
    <property type="entry name" value="EamA"/>
    <property type="match status" value="1"/>
</dbReference>
<feature type="transmembrane region" description="Helical" evidence="2">
    <location>
        <begin position="86"/>
        <end position="108"/>
    </location>
</feature>
<evidence type="ECO:0000313" key="4">
    <source>
        <dbReference type="EMBL" id="MBU5440102.1"/>
    </source>
</evidence>
<protein>
    <submittedName>
        <fullName evidence="4">DMT family transporter</fullName>
    </submittedName>
</protein>
<dbReference type="Proteomes" id="UP000749471">
    <property type="component" value="Unassembled WGS sequence"/>
</dbReference>
<keyword evidence="5" id="KW-1185">Reference proteome</keyword>
<evidence type="ECO:0000256" key="1">
    <source>
        <dbReference type="ARBA" id="ARBA00007362"/>
    </source>
</evidence>
<feature type="transmembrane region" description="Helical" evidence="2">
    <location>
        <begin position="60"/>
        <end position="80"/>
    </location>
</feature>
<comment type="similarity">
    <text evidence="1">Belongs to the EamA transporter family.</text>
</comment>
<gene>
    <name evidence="4" type="ORF">KQI42_19085</name>
</gene>